<dbReference type="OMA" id="VCWMRLE"/>
<keyword evidence="3" id="KW-0539">Nucleus</keyword>
<keyword evidence="6" id="KW-1185">Reference proteome</keyword>
<dbReference type="AlphaFoldDB" id="T1J6Z7"/>
<accession>T1J6Z7</accession>
<evidence type="ECO:0000256" key="2">
    <source>
        <dbReference type="ARBA" id="ARBA00005563"/>
    </source>
</evidence>
<dbReference type="EMBL" id="JH431898">
    <property type="status" value="NOT_ANNOTATED_CDS"/>
    <property type="molecule type" value="Genomic_DNA"/>
</dbReference>
<dbReference type="Gene3D" id="3.70.10.10">
    <property type="match status" value="1"/>
</dbReference>
<dbReference type="SUPFAM" id="SSF55979">
    <property type="entry name" value="DNA clamp"/>
    <property type="match status" value="1"/>
</dbReference>
<dbReference type="GO" id="GO:0031573">
    <property type="term" value="P:mitotic intra-S DNA damage checkpoint signaling"/>
    <property type="evidence" value="ECO:0007669"/>
    <property type="project" value="TreeGrafter"/>
</dbReference>
<reference evidence="6" key="1">
    <citation type="submission" date="2011-05" db="EMBL/GenBank/DDBJ databases">
        <authorList>
            <person name="Richards S.R."/>
            <person name="Qu J."/>
            <person name="Jiang H."/>
            <person name="Jhangiani S.N."/>
            <person name="Agravi P."/>
            <person name="Goodspeed R."/>
            <person name="Gross S."/>
            <person name="Mandapat C."/>
            <person name="Jackson L."/>
            <person name="Mathew T."/>
            <person name="Pu L."/>
            <person name="Thornton R."/>
            <person name="Saada N."/>
            <person name="Wilczek-Boney K.B."/>
            <person name="Lee S."/>
            <person name="Kovar C."/>
            <person name="Wu Y."/>
            <person name="Scherer S.E."/>
            <person name="Worley K.C."/>
            <person name="Muzny D.M."/>
            <person name="Gibbs R."/>
        </authorList>
    </citation>
    <scope>NUCLEOTIDE SEQUENCE</scope>
    <source>
        <strain evidence="6">Brora</strain>
    </source>
</reference>
<dbReference type="Pfam" id="PF04005">
    <property type="entry name" value="Hus1"/>
    <property type="match status" value="1"/>
</dbReference>
<evidence type="ECO:0000256" key="4">
    <source>
        <dbReference type="PIRNR" id="PIRNR011312"/>
    </source>
</evidence>
<sequence>MKFRARTTEIAHIHTLTKIIGVIHKMNKTAILRLNADKMHLIVKNGASSVWTDLDPSNFFDEYNMEGLTEEFNEIYLELNPENVFKALKSAQTAKWLKLKLTKKQCPCLTFEIELPSVMLTGRLVTHDIPVTVIPRRLWEEFEEPEMISFDVSIAMPPLKSLKNVVDRMRNISSYLIVSANRDGNFKLGVESDMVSVTTHFADLQVLNEELANENNNNNNPQVRADIKHFAHILNGYQINPNRVVCNILNDKMLQIFILHDQVTFQFYIPAVTT</sequence>
<dbReference type="GO" id="GO:0035861">
    <property type="term" value="C:site of double-strand break"/>
    <property type="evidence" value="ECO:0007669"/>
    <property type="project" value="TreeGrafter"/>
</dbReference>
<dbReference type="HOGENOM" id="CLU_035754_1_0_1"/>
<dbReference type="PhylomeDB" id="T1J6Z7"/>
<dbReference type="EnsemblMetazoa" id="SMAR009426-RA">
    <property type="protein sequence ID" value="SMAR009426-PA"/>
    <property type="gene ID" value="SMAR009426"/>
</dbReference>
<dbReference type="Proteomes" id="UP000014500">
    <property type="component" value="Unassembled WGS sequence"/>
</dbReference>
<evidence type="ECO:0000256" key="1">
    <source>
        <dbReference type="ARBA" id="ARBA00004123"/>
    </source>
</evidence>
<dbReference type="STRING" id="126957.T1J6Z7"/>
<dbReference type="GO" id="GO:0000723">
    <property type="term" value="P:telomere maintenance"/>
    <property type="evidence" value="ECO:0007669"/>
    <property type="project" value="TreeGrafter"/>
</dbReference>
<dbReference type="GO" id="GO:0033314">
    <property type="term" value="P:mitotic DNA replication checkpoint signaling"/>
    <property type="evidence" value="ECO:0007669"/>
    <property type="project" value="TreeGrafter"/>
</dbReference>
<proteinExistence type="inferred from homology"/>
<dbReference type="GO" id="GO:0005730">
    <property type="term" value="C:nucleolus"/>
    <property type="evidence" value="ECO:0007669"/>
    <property type="project" value="InterPro"/>
</dbReference>
<dbReference type="GO" id="GO:0030896">
    <property type="term" value="C:checkpoint clamp complex"/>
    <property type="evidence" value="ECO:0007669"/>
    <property type="project" value="InterPro"/>
</dbReference>
<evidence type="ECO:0000313" key="6">
    <source>
        <dbReference type="Proteomes" id="UP000014500"/>
    </source>
</evidence>
<evidence type="ECO:0000256" key="3">
    <source>
        <dbReference type="ARBA" id="ARBA00023242"/>
    </source>
</evidence>
<dbReference type="PANTHER" id="PTHR12900">
    <property type="entry name" value="MITOTIC AND DNA DAMAGE CHECKPOINT PROTEIN HUS1"/>
    <property type="match status" value="1"/>
</dbReference>
<dbReference type="InterPro" id="IPR007150">
    <property type="entry name" value="HUS1/Mec3"/>
</dbReference>
<dbReference type="GO" id="GO:0044778">
    <property type="term" value="P:meiotic DNA integrity checkpoint signaling"/>
    <property type="evidence" value="ECO:0007669"/>
    <property type="project" value="TreeGrafter"/>
</dbReference>
<dbReference type="GO" id="GO:0000724">
    <property type="term" value="P:double-strand break repair via homologous recombination"/>
    <property type="evidence" value="ECO:0007669"/>
    <property type="project" value="TreeGrafter"/>
</dbReference>
<evidence type="ECO:0000313" key="5">
    <source>
        <dbReference type="EnsemblMetazoa" id="SMAR009426-PA"/>
    </source>
</evidence>
<protein>
    <recommendedName>
        <fullName evidence="4">Checkpoint protein</fullName>
    </recommendedName>
</protein>
<dbReference type="PIRSF" id="PIRSF011312">
    <property type="entry name" value="Cell_cycle_HUS1"/>
    <property type="match status" value="1"/>
</dbReference>
<comment type="similarity">
    <text evidence="2 4">Belongs to the HUS1 family.</text>
</comment>
<dbReference type="PANTHER" id="PTHR12900:SF0">
    <property type="entry name" value="CHECKPOINT PROTEIN"/>
    <property type="match status" value="1"/>
</dbReference>
<name>T1J6Z7_STRMM</name>
<dbReference type="InterPro" id="IPR046938">
    <property type="entry name" value="DNA_clamp_sf"/>
</dbReference>
<dbReference type="GO" id="GO:0006289">
    <property type="term" value="P:nucleotide-excision repair"/>
    <property type="evidence" value="ECO:0007669"/>
    <property type="project" value="TreeGrafter"/>
</dbReference>
<reference evidence="5" key="2">
    <citation type="submission" date="2015-02" db="UniProtKB">
        <authorList>
            <consortium name="EnsemblMetazoa"/>
        </authorList>
    </citation>
    <scope>IDENTIFICATION</scope>
</reference>
<comment type="subcellular location">
    <subcellularLocation>
        <location evidence="1">Nucleus</location>
    </subcellularLocation>
</comment>
<dbReference type="eggNOG" id="KOG3999">
    <property type="taxonomic scope" value="Eukaryota"/>
</dbReference>
<dbReference type="InterPro" id="IPR016580">
    <property type="entry name" value="HUS1"/>
</dbReference>
<organism evidence="5 6">
    <name type="scientific">Strigamia maritima</name>
    <name type="common">European centipede</name>
    <name type="synonym">Geophilus maritimus</name>
    <dbReference type="NCBI Taxonomy" id="126957"/>
    <lineage>
        <taxon>Eukaryota</taxon>
        <taxon>Metazoa</taxon>
        <taxon>Ecdysozoa</taxon>
        <taxon>Arthropoda</taxon>
        <taxon>Myriapoda</taxon>
        <taxon>Chilopoda</taxon>
        <taxon>Pleurostigmophora</taxon>
        <taxon>Geophilomorpha</taxon>
        <taxon>Linotaeniidae</taxon>
        <taxon>Strigamia</taxon>
    </lineage>
</organism>